<proteinExistence type="predicted"/>
<dbReference type="GeneID" id="13284909"/>
<sequence length="90" mass="10211">MEKMSCCALGGLEANQAKAVRTEFLQVKPNFVRRNEADTLEIGYIVRISHCSTSFKVKGSIRREAYQMWRGMGVMVQCAVEWHDRVRGSG</sequence>
<dbReference type="VEuPathDB" id="FungiDB:LEMA_uP037810.1"/>
<dbReference type="RefSeq" id="XP_003837547.1">
    <property type="nucleotide sequence ID" value="XM_003837499.1"/>
</dbReference>
<accession>E4ZQV2</accession>
<name>E4ZQV2_LEPMJ</name>
<organism evidence="2">
    <name type="scientific">Leptosphaeria maculans (strain JN3 / isolate v23.1.3 / race Av1-4-5-6-7-8)</name>
    <name type="common">Blackleg fungus</name>
    <name type="synonym">Phoma lingam</name>
    <dbReference type="NCBI Taxonomy" id="985895"/>
    <lineage>
        <taxon>Eukaryota</taxon>
        <taxon>Fungi</taxon>
        <taxon>Dikarya</taxon>
        <taxon>Ascomycota</taxon>
        <taxon>Pezizomycotina</taxon>
        <taxon>Dothideomycetes</taxon>
        <taxon>Pleosporomycetidae</taxon>
        <taxon>Pleosporales</taxon>
        <taxon>Pleosporineae</taxon>
        <taxon>Leptosphaeriaceae</taxon>
        <taxon>Plenodomus</taxon>
        <taxon>Plenodomus lingam/Leptosphaeria maculans species complex</taxon>
    </lineage>
</organism>
<protein>
    <submittedName>
        <fullName evidence="1">Predicted protein</fullName>
    </submittedName>
</protein>
<dbReference type="HOGENOM" id="CLU_2441255_0_0_1"/>
<gene>
    <name evidence="1" type="ORF">LEMA_uP037810.1</name>
</gene>
<evidence type="ECO:0000313" key="1">
    <source>
        <dbReference type="EMBL" id="CBX94107.1"/>
    </source>
</evidence>
<dbReference type="EMBL" id="FP929116">
    <property type="protein sequence ID" value="CBX94107.1"/>
    <property type="molecule type" value="Genomic_DNA"/>
</dbReference>
<evidence type="ECO:0000313" key="2">
    <source>
        <dbReference type="Proteomes" id="UP000002668"/>
    </source>
</evidence>
<keyword evidence="2" id="KW-1185">Reference proteome</keyword>
<dbReference type="InParanoid" id="E4ZQV2"/>
<reference evidence="2" key="1">
    <citation type="journal article" date="2011" name="Nat. Commun.">
        <title>Effector diversification within compartments of the Leptosphaeria maculans genome affected by Repeat-Induced Point mutations.</title>
        <authorList>
            <person name="Rouxel T."/>
            <person name="Grandaubert J."/>
            <person name="Hane J.K."/>
            <person name="Hoede C."/>
            <person name="van de Wouw A.P."/>
            <person name="Couloux A."/>
            <person name="Dominguez V."/>
            <person name="Anthouard V."/>
            <person name="Bally P."/>
            <person name="Bourras S."/>
            <person name="Cozijnsen A.J."/>
            <person name="Ciuffetti L.M."/>
            <person name="Degrave A."/>
            <person name="Dilmaghani A."/>
            <person name="Duret L."/>
            <person name="Fudal I."/>
            <person name="Goodwin S.B."/>
            <person name="Gout L."/>
            <person name="Glaser N."/>
            <person name="Linglin J."/>
            <person name="Kema G.H.J."/>
            <person name="Lapalu N."/>
            <person name="Lawrence C.B."/>
            <person name="May K."/>
            <person name="Meyer M."/>
            <person name="Ollivier B."/>
            <person name="Poulain J."/>
            <person name="Schoch C.L."/>
            <person name="Simon A."/>
            <person name="Spatafora J.W."/>
            <person name="Stachowiak A."/>
            <person name="Turgeon B.G."/>
            <person name="Tyler B.M."/>
            <person name="Vincent D."/>
            <person name="Weissenbach J."/>
            <person name="Amselem J."/>
            <person name="Quesneville H."/>
            <person name="Oliver R.P."/>
            <person name="Wincker P."/>
            <person name="Balesdent M.-H."/>
            <person name="Howlett B.J."/>
        </authorList>
    </citation>
    <scope>NUCLEOTIDE SEQUENCE [LARGE SCALE GENOMIC DNA]</scope>
    <source>
        <strain evidence="2">JN3 / isolate v23.1.3 / race Av1-4-5-6-7-8</strain>
    </source>
</reference>
<dbReference type="Proteomes" id="UP000002668">
    <property type="component" value="Genome"/>
</dbReference>
<dbReference type="AlphaFoldDB" id="E4ZQV2"/>